<dbReference type="Proteomes" id="UP000887159">
    <property type="component" value="Unassembled WGS sequence"/>
</dbReference>
<evidence type="ECO:0000313" key="2">
    <source>
        <dbReference type="Proteomes" id="UP000887159"/>
    </source>
</evidence>
<proteinExistence type="predicted"/>
<accession>A0A8X6R8D5</accession>
<comment type="caution">
    <text evidence="1">The sequence shown here is derived from an EMBL/GenBank/DDBJ whole genome shotgun (WGS) entry which is preliminary data.</text>
</comment>
<evidence type="ECO:0000313" key="1">
    <source>
        <dbReference type="EMBL" id="GFX87994.1"/>
    </source>
</evidence>
<organism evidence="1 2">
    <name type="scientific">Trichonephila clavipes</name>
    <name type="common">Golden silk orbweaver</name>
    <name type="synonym">Nephila clavipes</name>
    <dbReference type="NCBI Taxonomy" id="2585209"/>
    <lineage>
        <taxon>Eukaryota</taxon>
        <taxon>Metazoa</taxon>
        <taxon>Ecdysozoa</taxon>
        <taxon>Arthropoda</taxon>
        <taxon>Chelicerata</taxon>
        <taxon>Arachnida</taxon>
        <taxon>Araneae</taxon>
        <taxon>Araneomorphae</taxon>
        <taxon>Entelegynae</taxon>
        <taxon>Araneoidea</taxon>
        <taxon>Nephilidae</taxon>
        <taxon>Trichonephila</taxon>
    </lineage>
</organism>
<sequence>MPPNILRVHTEYVTVKSVVLSWVSGIATSTPVKRAGSCVNRSQVLPFHESFTLMSYYSATRGLLATGLIILNHGQGTRMTPELGPPLLTPTPHQREDVSALDRFSMHRPPTWRVFRGTRLELVTRCLRVRYLDHCNIDESTDI</sequence>
<gene>
    <name evidence="1" type="primary">NCL1_22128</name>
    <name evidence="1" type="ORF">TNCV_4374581</name>
</gene>
<keyword evidence="2" id="KW-1185">Reference proteome</keyword>
<protein>
    <submittedName>
        <fullName evidence="1">Uncharacterized protein</fullName>
    </submittedName>
</protein>
<dbReference type="EMBL" id="BMAU01021040">
    <property type="protein sequence ID" value="GFX87994.1"/>
    <property type="molecule type" value="Genomic_DNA"/>
</dbReference>
<reference evidence="1" key="1">
    <citation type="submission" date="2020-08" db="EMBL/GenBank/DDBJ databases">
        <title>Multicomponent nature underlies the extraordinary mechanical properties of spider dragline silk.</title>
        <authorList>
            <person name="Kono N."/>
            <person name="Nakamura H."/>
            <person name="Mori M."/>
            <person name="Yoshida Y."/>
            <person name="Ohtoshi R."/>
            <person name="Malay A.D."/>
            <person name="Moran D.A.P."/>
            <person name="Tomita M."/>
            <person name="Numata K."/>
            <person name="Arakawa K."/>
        </authorList>
    </citation>
    <scope>NUCLEOTIDE SEQUENCE</scope>
</reference>
<name>A0A8X6R8D5_TRICX</name>
<dbReference type="AlphaFoldDB" id="A0A8X6R8D5"/>